<dbReference type="Proteomes" id="UP000188532">
    <property type="component" value="Unassembled WGS sequence"/>
</dbReference>
<reference evidence="1 2" key="1">
    <citation type="submission" date="2017-02" db="EMBL/GenBank/DDBJ databases">
        <title>Complete genome sequences of Mycobacterium kansasii strains isolated from rhesus macaques.</title>
        <authorList>
            <person name="Panda A."/>
            <person name="Nagaraj S."/>
            <person name="Zhao X."/>
            <person name="Tettelin H."/>
            <person name="Detolla L.J."/>
        </authorList>
    </citation>
    <scope>NUCLEOTIDE SEQUENCE [LARGE SCALE GENOMIC DNA]</scope>
    <source>
        <strain evidence="1 2">11-3469</strain>
    </source>
</reference>
<name>A0A1V3WRT8_MYCKA</name>
<organism evidence="1 2">
    <name type="scientific">Mycobacterium kansasii</name>
    <dbReference type="NCBI Taxonomy" id="1768"/>
    <lineage>
        <taxon>Bacteria</taxon>
        <taxon>Bacillati</taxon>
        <taxon>Actinomycetota</taxon>
        <taxon>Actinomycetes</taxon>
        <taxon>Mycobacteriales</taxon>
        <taxon>Mycobacteriaceae</taxon>
        <taxon>Mycobacterium</taxon>
    </lineage>
</organism>
<dbReference type="AlphaFoldDB" id="A0A1V3WRT8"/>
<dbReference type="EMBL" id="MVBN01000007">
    <property type="protein sequence ID" value="OOK69663.1"/>
    <property type="molecule type" value="Genomic_DNA"/>
</dbReference>
<proteinExistence type="predicted"/>
<comment type="caution">
    <text evidence="1">The sequence shown here is derived from an EMBL/GenBank/DDBJ whole genome shotgun (WGS) entry which is preliminary data.</text>
</comment>
<gene>
    <name evidence="1" type="ORF">BZL29_6274</name>
</gene>
<evidence type="ECO:0000313" key="2">
    <source>
        <dbReference type="Proteomes" id="UP000188532"/>
    </source>
</evidence>
<evidence type="ECO:0000313" key="1">
    <source>
        <dbReference type="EMBL" id="OOK69663.1"/>
    </source>
</evidence>
<protein>
    <submittedName>
        <fullName evidence="1">Uncharacterized protein</fullName>
    </submittedName>
</protein>
<accession>A0A1V3WRT8</accession>
<sequence>MTWTFGRNRATPTPLPRIIAWVHRGVVMNRTSSDTAG</sequence>